<dbReference type="GeneID" id="71854154"/>
<feature type="region of interest" description="Disordered" evidence="1">
    <location>
        <begin position="242"/>
        <end position="277"/>
    </location>
</feature>
<keyword evidence="2" id="KW-0812">Transmembrane</keyword>
<feature type="transmembrane region" description="Helical" evidence="2">
    <location>
        <begin position="37"/>
        <end position="56"/>
    </location>
</feature>
<dbReference type="RefSeq" id="WP_246966246.1">
    <property type="nucleotide sequence ID" value="NZ_CP095397.1"/>
</dbReference>
<dbReference type="Proteomes" id="UP001595821">
    <property type="component" value="Unassembled WGS sequence"/>
</dbReference>
<keyword evidence="2" id="KW-1133">Transmembrane helix</keyword>
<name>A0ABD5P313_9EURY</name>
<evidence type="ECO:0000256" key="2">
    <source>
        <dbReference type="SAM" id="Phobius"/>
    </source>
</evidence>
<accession>A0ABD5P313</accession>
<feature type="transmembrane region" description="Helical" evidence="2">
    <location>
        <begin position="151"/>
        <end position="181"/>
    </location>
</feature>
<gene>
    <name evidence="4" type="ORF">ACFOZ7_17320</name>
</gene>
<dbReference type="EMBL" id="JBHSDJ010000126">
    <property type="protein sequence ID" value="MFC4248663.1"/>
    <property type="molecule type" value="Genomic_DNA"/>
</dbReference>
<feature type="transmembrane region" description="Helical" evidence="2">
    <location>
        <begin position="92"/>
        <end position="114"/>
    </location>
</feature>
<feature type="domain" description="HPP transmembrane region" evidence="3">
    <location>
        <begin position="42"/>
        <end position="182"/>
    </location>
</feature>
<dbReference type="Pfam" id="PF04982">
    <property type="entry name" value="TM_HPP"/>
    <property type="match status" value="1"/>
</dbReference>
<organism evidence="4 5">
    <name type="scientific">Natribaculum luteum</name>
    <dbReference type="NCBI Taxonomy" id="1586232"/>
    <lineage>
        <taxon>Archaea</taxon>
        <taxon>Methanobacteriati</taxon>
        <taxon>Methanobacteriota</taxon>
        <taxon>Stenosarchaea group</taxon>
        <taxon>Halobacteria</taxon>
        <taxon>Halobacteriales</taxon>
        <taxon>Natrialbaceae</taxon>
        <taxon>Natribaculum</taxon>
    </lineage>
</organism>
<evidence type="ECO:0000313" key="5">
    <source>
        <dbReference type="Proteomes" id="UP001595821"/>
    </source>
</evidence>
<dbReference type="InterPro" id="IPR058581">
    <property type="entry name" value="TM_HPP"/>
</dbReference>
<feature type="transmembrane region" description="Helical" evidence="2">
    <location>
        <begin position="120"/>
        <end position="139"/>
    </location>
</feature>
<keyword evidence="2" id="KW-0472">Membrane</keyword>
<evidence type="ECO:0000313" key="4">
    <source>
        <dbReference type="EMBL" id="MFC4248663.1"/>
    </source>
</evidence>
<proteinExistence type="predicted"/>
<dbReference type="AlphaFoldDB" id="A0ABD5P313"/>
<comment type="caution">
    <text evidence="4">The sequence shown here is derived from an EMBL/GenBank/DDBJ whole genome shotgun (WGS) entry which is preliminary data.</text>
</comment>
<dbReference type="Gene3D" id="3.40.50.12370">
    <property type="match status" value="1"/>
</dbReference>
<protein>
    <submittedName>
        <fullName evidence="4">HPP family protein</fullName>
    </submittedName>
</protein>
<reference evidence="4 5" key="1">
    <citation type="journal article" date="2014" name="Int. J. Syst. Evol. Microbiol.">
        <title>Complete genome sequence of Corynebacterium casei LMG S-19264T (=DSM 44701T), isolated from a smear-ripened cheese.</title>
        <authorList>
            <consortium name="US DOE Joint Genome Institute (JGI-PGF)"/>
            <person name="Walter F."/>
            <person name="Albersmeier A."/>
            <person name="Kalinowski J."/>
            <person name="Ruckert C."/>
        </authorList>
    </citation>
    <scope>NUCLEOTIDE SEQUENCE [LARGE SCALE GENOMIC DNA]</scope>
    <source>
        <strain evidence="4 5">IBRC-M 10912</strain>
    </source>
</reference>
<evidence type="ECO:0000256" key="1">
    <source>
        <dbReference type="SAM" id="MobiDB-lite"/>
    </source>
</evidence>
<evidence type="ECO:0000259" key="3">
    <source>
        <dbReference type="Pfam" id="PF04982"/>
    </source>
</evidence>
<dbReference type="SUPFAM" id="SSF52402">
    <property type="entry name" value="Adenine nucleotide alpha hydrolases-like"/>
    <property type="match status" value="1"/>
</dbReference>
<sequence length="499" mass="53951">MLEGVRARLVALARRLRRLERRELDALLRWVERTGNLQHVSVIVFVPLLIAAVTWLSNATDVISFLLFPPLASGTYTLFADPEGRYSTPWKFVGGMTAGALCGWFALVVAAWVGLEGGPISAVGAALGVFLTGSATWALDLEEPTAFSTALLVLVTGSAQLAYVVGIAASSTFIAIVFVVWRSRFYEERARYLYQTTRGDDHVLVPMQNGSETTARFAASIASAHEAGKVVLFGVVDETPARHAADEPTSPEGESTSRDAVDSRESQTDGAGADAVRADERIAETAERARTVAQHLETLADDLETEYGVPCEVVVAVDGQASSNLVLQTARQNNCDLIVTPYEEHERGGLSSFIMGLFEGEIDVVVFRSCDGRHRWENALVAVRGAGDTARAMLDFAIRVAGSGGTTGVCTCIDRESRRRSAENTLADLVDAFTGRFETHVAAASVETYLSQVAPRYDVIFVGSSTDRSTASRFVSPPTFRKLRGLDSDVAIVHRGRRR</sequence>
<feature type="compositionally biased region" description="Basic and acidic residues" evidence="1">
    <location>
        <begin position="255"/>
        <end position="267"/>
    </location>
</feature>